<reference evidence="3" key="1">
    <citation type="submission" date="2020-06" db="EMBL/GenBank/DDBJ databases">
        <title>Unique genomic features of the anaerobic methanotrophic archaea.</title>
        <authorList>
            <person name="Chadwick G.L."/>
            <person name="Skennerton C.T."/>
            <person name="Laso-Perez R."/>
            <person name="Leu A.O."/>
            <person name="Speth D.R."/>
            <person name="Yu H."/>
            <person name="Morgan-Lang C."/>
            <person name="Hatzenpichler R."/>
            <person name="Goudeau D."/>
            <person name="Malmstrom R."/>
            <person name="Brazelton W.J."/>
            <person name="Woyke T."/>
            <person name="Hallam S.J."/>
            <person name="Tyson G.W."/>
            <person name="Wegener G."/>
            <person name="Boetius A."/>
            <person name="Orphan V."/>
        </authorList>
    </citation>
    <scope>NUCLEOTIDE SEQUENCE</scope>
</reference>
<dbReference type="InterPro" id="IPR038726">
    <property type="entry name" value="PDDEXK_AddAB-type"/>
</dbReference>
<organism evidence="3">
    <name type="scientific">Candidatus Methanophagaceae archaeon ANME-1 ERB6</name>
    <dbReference type="NCBI Taxonomy" id="2759912"/>
    <lineage>
        <taxon>Archaea</taxon>
        <taxon>Methanobacteriati</taxon>
        <taxon>Methanobacteriota</taxon>
        <taxon>Stenosarchaea group</taxon>
        <taxon>Methanomicrobia</taxon>
        <taxon>Candidatus Methanophagales</taxon>
        <taxon>Candidatus Methanophagaceae</taxon>
    </lineage>
</organism>
<protein>
    <recommendedName>
        <fullName evidence="2">PD-(D/E)XK endonuclease-like domain-containing protein</fullName>
    </recommendedName>
</protein>
<feature type="compositionally biased region" description="Basic and acidic residues" evidence="1">
    <location>
        <begin position="230"/>
        <end position="252"/>
    </location>
</feature>
<dbReference type="Gene3D" id="3.90.320.10">
    <property type="match status" value="1"/>
</dbReference>
<dbReference type="Pfam" id="PF12705">
    <property type="entry name" value="PDDEXK_1"/>
    <property type="match status" value="1"/>
</dbReference>
<dbReference type="InterPro" id="IPR011604">
    <property type="entry name" value="PDDEXK-like_dom_sf"/>
</dbReference>
<proteinExistence type="predicted"/>
<name>A0A7G9YZ11_9EURY</name>
<evidence type="ECO:0000313" key="3">
    <source>
        <dbReference type="EMBL" id="QNO53245.1"/>
    </source>
</evidence>
<dbReference type="AlphaFoldDB" id="A0A7G9YZ11"/>
<evidence type="ECO:0000256" key="1">
    <source>
        <dbReference type="SAM" id="MobiDB-lite"/>
    </source>
</evidence>
<gene>
    <name evidence="3" type="ORF">BKBCGLBC_00006</name>
</gene>
<sequence>MPYKFSPSSLSLLKECPRCFWLRFRKGIKRPAGIFPSLPNGMDRILKAHFDSFMRRGELLPELHELERELDGAVKLFDDVELLSIWRDNYRGIRWTDKDGTLYRGAVDNILMNGDKLIVIDYKTRGYPLKENTPGYYQNQMDIYNFLLRKNDWKTEDYAYLIFYHPLKVREQGDVVFNVDLVRMGISIENAMRIFRTALDLLEGEMPEPAEDCEYCKWVDNCNSEMKPKPTVEMKRDQEGEMEGERGREIKASRGLRTRQIKLNNEQDGVLF</sequence>
<feature type="region of interest" description="Disordered" evidence="1">
    <location>
        <begin position="230"/>
        <end position="253"/>
    </location>
</feature>
<evidence type="ECO:0000259" key="2">
    <source>
        <dbReference type="Pfam" id="PF12705"/>
    </source>
</evidence>
<feature type="domain" description="PD-(D/E)XK endonuclease-like" evidence="2">
    <location>
        <begin position="5"/>
        <end position="222"/>
    </location>
</feature>
<accession>A0A7G9YZ11</accession>
<dbReference type="EMBL" id="MT631535">
    <property type="protein sequence ID" value="QNO53245.1"/>
    <property type="molecule type" value="Genomic_DNA"/>
</dbReference>